<feature type="transmembrane region" description="Helical" evidence="1">
    <location>
        <begin position="53"/>
        <end position="71"/>
    </location>
</feature>
<gene>
    <name evidence="2" type="ORF">ACFQ5N_02140</name>
</gene>
<keyword evidence="3" id="KW-1185">Reference proteome</keyword>
<dbReference type="EMBL" id="JBHTMV010000002">
    <property type="protein sequence ID" value="MFD1292624.1"/>
    <property type="molecule type" value="Genomic_DNA"/>
</dbReference>
<name>A0ABW3WK94_9FLAO</name>
<accession>A0ABW3WK94</accession>
<keyword evidence="1" id="KW-1133">Transmembrane helix</keyword>
<protein>
    <submittedName>
        <fullName evidence="2">Uncharacterized protein</fullName>
    </submittedName>
</protein>
<proteinExistence type="predicted"/>
<evidence type="ECO:0000313" key="3">
    <source>
        <dbReference type="Proteomes" id="UP001597241"/>
    </source>
</evidence>
<sequence>MVVLQKDKLLHFFCGFFIYAIANIFLAEIYALLIVLIVAVCKELYDKYIKKTFIDYLDIGFTIFSGVILTIF</sequence>
<evidence type="ECO:0000313" key="2">
    <source>
        <dbReference type="EMBL" id="MFD1292624.1"/>
    </source>
</evidence>
<dbReference type="Proteomes" id="UP001597241">
    <property type="component" value="Unassembled WGS sequence"/>
</dbReference>
<evidence type="ECO:0000256" key="1">
    <source>
        <dbReference type="SAM" id="Phobius"/>
    </source>
</evidence>
<reference evidence="3" key="1">
    <citation type="journal article" date="2019" name="Int. J. Syst. Evol. Microbiol.">
        <title>The Global Catalogue of Microorganisms (GCM) 10K type strain sequencing project: providing services to taxonomists for standard genome sequencing and annotation.</title>
        <authorList>
            <consortium name="The Broad Institute Genomics Platform"/>
            <consortium name="The Broad Institute Genome Sequencing Center for Infectious Disease"/>
            <person name="Wu L."/>
            <person name="Ma J."/>
        </authorList>
    </citation>
    <scope>NUCLEOTIDE SEQUENCE [LARGE SCALE GENOMIC DNA]</scope>
    <source>
        <strain evidence="3">CCUG 62221</strain>
    </source>
</reference>
<comment type="caution">
    <text evidence="2">The sequence shown here is derived from an EMBL/GenBank/DDBJ whole genome shotgun (WGS) entry which is preliminary data.</text>
</comment>
<keyword evidence="1" id="KW-0812">Transmembrane</keyword>
<organism evidence="2 3">
    <name type="scientific">Lutibacter holmesii</name>
    <dbReference type="NCBI Taxonomy" id="1137985"/>
    <lineage>
        <taxon>Bacteria</taxon>
        <taxon>Pseudomonadati</taxon>
        <taxon>Bacteroidota</taxon>
        <taxon>Flavobacteriia</taxon>
        <taxon>Flavobacteriales</taxon>
        <taxon>Flavobacteriaceae</taxon>
        <taxon>Lutibacter</taxon>
    </lineage>
</organism>
<keyword evidence="1" id="KW-0472">Membrane</keyword>
<feature type="transmembrane region" description="Helical" evidence="1">
    <location>
        <begin position="16"/>
        <end position="41"/>
    </location>
</feature>
<dbReference type="RefSeq" id="WP_386807325.1">
    <property type="nucleotide sequence ID" value="NZ_JBHTMV010000002.1"/>
</dbReference>